<evidence type="ECO:0000313" key="2">
    <source>
        <dbReference type="EMBL" id="KAB7502679.1"/>
    </source>
</evidence>
<dbReference type="Proteomes" id="UP000326759">
    <property type="component" value="Unassembled WGS sequence"/>
</dbReference>
<accession>A0A5N5T925</accession>
<proteinExistence type="predicted"/>
<keyword evidence="3" id="KW-1185">Reference proteome</keyword>
<dbReference type="EMBL" id="SEYY01006981">
    <property type="protein sequence ID" value="KAB7502679.1"/>
    <property type="molecule type" value="Genomic_DNA"/>
</dbReference>
<reference evidence="2 3" key="1">
    <citation type="journal article" date="2019" name="PLoS Biol.">
        <title>Sex chromosomes control vertical transmission of feminizing Wolbachia symbionts in an isopod.</title>
        <authorList>
            <person name="Becking T."/>
            <person name="Chebbi M.A."/>
            <person name="Giraud I."/>
            <person name="Moumen B."/>
            <person name="Laverre T."/>
            <person name="Caubet Y."/>
            <person name="Peccoud J."/>
            <person name="Gilbert C."/>
            <person name="Cordaux R."/>
        </authorList>
    </citation>
    <scope>NUCLEOTIDE SEQUENCE [LARGE SCALE GENOMIC DNA]</scope>
    <source>
        <strain evidence="2">ANa2</strain>
        <tissue evidence="2">Whole body excluding digestive tract and cuticle</tissue>
    </source>
</reference>
<evidence type="ECO:0000256" key="1">
    <source>
        <dbReference type="SAM" id="MobiDB-lite"/>
    </source>
</evidence>
<gene>
    <name evidence="2" type="ORF">Anas_13058</name>
</gene>
<feature type="region of interest" description="Disordered" evidence="1">
    <location>
        <begin position="38"/>
        <end position="94"/>
    </location>
</feature>
<organism evidence="2 3">
    <name type="scientific">Armadillidium nasatum</name>
    <dbReference type="NCBI Taxonomy" id="96803"/>
    <lineage>
        <taxon>Eukaryota</taxon>
        <taxon>Metazoa</taxon>
        <taxon>Ecdysozoa</taxon>
        <taxon>Arthropoda</taxon>
        <taxon>Crustacea</taxon>
        <taxon>Multicrustacea</taxon>
        <taxon>Malacostraca</taxon>
        <taxon>Eumalacostraca</taxon>
        <taxon>Peracarida</taxon>
        <taxon>Isopoda</taxon>
        <taxon>Oniscidea</taxon>
        <taxon>Crinocheta</taxon>
        <taxon>Armadillidiidae</taxon>
        <taxon>Armadillidium</taxon>
    </lineage>
</organism>
<protein>
    <submittedName>
        <fullName evidence="2">Uncharacterized protein</fullName>
    </submittedName>
</protein>
<feature type="compositionally biased region" description="Basic and acidic residues" evidence="1">
    <location>
        <begin position="38"/>
        <end position="49"/>
    </location>
</feature>
<evidence type="ECO:0000313" key="3">
    <source>
        <dbReference type="Proteomes" id="UP000326759"/>
    </source>
</evidence>
<comment type="caution">
    <text evidence="2">The sequence shown here is derived from an EMBL/GenBank/DDBJ whole genome shotgun (WGS) entry which is preliminary data.</text>
</comment>
<name>A0A5N5T925_9CRUS</name>
<sequence length="94" mass="10798">MEYRGSRDFGPIIVGGRGIIKKSLVEHLKRIPIQISIRTEHDSDKKSIDSDVSFPDEGNETHVRTQRSYSSNESEHRTSRTEFYIPPKRPALES</sequence>
<dbReference type="AlphaFoldDB" id="A0A5N5T925"/>